<keyword evidence="2" id="KW-0472">Membrane</keyword>
<reference evidence="4 5" key="1">
    <citation type="submission" date="2014-06" db="EMBL/GenBank/DDBJ databases">
        <title>Evolutionary Origins and Diversification of the Mycorrhizal Mutualists.</title>
        <authorList>
            <consortium name="DOE Joint Genome Institute"/>
            <consortium name="Mycorrhizal Genomics Consortium"/>
            <person name="Kohler A."/>
            <person name="Kuo A."/>
            <person name="Nagy L.G."/>
            <person name="Floudas D."/>
            <person name="Copeland A."/>
            <person name="Barry K.W."/>
            <person name="Cichocki N."/>
            <person name="Veneault-Fourrey C."/>
            <person name="LaButti K."/>
            <person name="Lindquist E.A."/>
            <person name="Lipzen A."/>
            <person name="Lundell T."/>
            <person name="Morin E."/>
            <person name="Murat C."/>
            <person name="Riley R."/>
            <person name="Ohm R."/>
            <person name="Sun H."/>
            <person name="Tunlid A."/>
            <person name="Henrissat B."/>
            <person name="Grigoriev I.V."/>
            <person name="Hibbett D.S."/>
            <person name="Martin F."/>
        </authorList>
    </citation>
    <scope>NUCLEOTIDE SEQUENCE [LARGE SCALE GENOMIC DNA]</scope>
    <source>
        <strain evidence="4 5">SS14</strain>
    </source>
</reference>
<feature type="region of interest" description="Disordered" evidence="1">
    <location>
        <begin position="255"/>
        <end position="275"/>
    </location>
</feature>
<evidence type="ECO:0000313" key="4">
    <source>
        <dbReference type="EMBL" id="KIJ41218.1"/>
    </source>
</evidence>
<feature type="transmembrane region" description="Helical" evidence="2">
    <location>
        <begin position="120"/>
        <end position="136"/>
    </location>
</feature>
<keyword evidence="2" id="KW-0812">Transmembrane</keyword>
<feature type="transmembrane region" description="Helical" evidence="2">
    <location>
        <begin position="188"/>
        <end position="208"/>
    </location>
</feature>
<evidence type="ECO:0000256" key="1">
    <source>
        <dbReference type="SAM" id="MobiDB-lite"/>
    </source>
</evidence>
<feature type="transmembrane region" description="Helical" evidence="2">
    <location>
        <begin position="21"/>
        <end position="37"/>
    </location>
</feature>
<dbReference type="EMBL" id="KN837138">
    <property type="protein sequence ID" value="KIJ41218.1"/>
    <property type="molecule type" value="Genomic_DNA"/>
</dbReference>
<evidence type="ECO:0000259" key="3">
    <source>
        <dbReference type="Pfam" id="PF24800"/>
    </source>
</evidence>
<sequence length="275" mass="30758">MSNVIFAEVQPCLAALLDAEAGLYGVALCTLLSLATIHGKAGFRFALPWVFLMVFSGMSLIKGICASIFLWEPRNDPHVVPQLKRVSAAFKPVELTPLFGATCIFIFLSIPGRTSARQRTTYWAVAFFLLLGTIGFEEPTVIQYGNLQGRIATKIAHFAYLIAYLGLVISQILVWPAQKTMKRYHRQLFFGVSLAFPLLLTRLIFNFFVEFGSDLWSPSSGIGYYRRYVGFAVAEYVVIVIYHVVGYHIKPTSLEGRPRSDTELALSAQREDSKQ</sequence>
<keyword evidence="2" id="KW-1133">Transmembrane helix</keyword>
<proteinExistence type="predicted"/>
<feature type="transmembrane region" description="Helical" evidence="2">
    <location>
        <begin position="49"/>
        <end position="69"/>
    </location>
</feature>
<dbReference type="Pfam" id="PF24800">
    <property type="entry name" value="DUF7702"/>
    <property type="match status" value="1"/>
</dbReference>
<evidence type="ECO:0000313" key="5">
    <source>
        <dbReference type="Proteomes" id="UP000054279"/>
    </source>
</evidence>
<feature type="transmembrane region" description="Helical" evidence="2">
    <location>
        <begin position="156"/>
        <end position="176"/>
    </location>
</feature>
<dbReference type="InterPro" id="IPR056119">
    <property type="entry name" value="DUF7702"/>
</dbReference>
<dbReference type="Proteomes" id="UP000054279">
    <property type="component" value="Unassembled WGS sequence"/>
</dbReference>
<organism evidence="4 5">
    <name type="scientific">Sphaerobolus stellatus (strain SS14)</name>
    <dbReference type="NCBI Taxonomy" id="990650"/>
    <lineage>
        <taxon>Eukaryota</taxon>
        <taxon>Fungi</taxon>
        <taxon>Dikarya</taxon>
        <taxon>Basidiomycota</taxon>
        <taxon>Agaricomycotina</taxon>
        <taxon>Agaricomycetes</taxon>
        <taxon>Phallomycetidae</taxon>
        <taxon>Geastrales</taxon>
        <taxon>Sphaerobolaceae</taxon>
        <taxon>Sphaerobolus</taxon>
    </lineage>
</organism>
<dbReference type="AlphaFoldDB" id="A0A0C9UDT3"/>
<feature type="transmembrane region" description="Helical" evidence="2">
    <location>
        <begin position="89"/>
        <end position="108"/>
    </location>
</feature>
<feature type="transmembrane region" description="Helical" evidence="2">
    <location>
        <begin position="228"/>
        <end position="249"/>
    </location>
</feature>
<accession>A0A0C9UDT3</accession>
<name>A0A0C9UDT3_SPHS4</name>
<protein>
    <recommendedName>
        <fullName evidence="3">DUF7702 domain-containing protein</fullName>
    </recommendedName>
</protein>
<keyword evidence="5" id="KW-1185">Reference proteome</keyword>
<feature type="domain" description="DUF7702" evidence="3">
    <location>
        <begin position="31"/>
        <end position="249"/>
    </location>
</feature>
<dbReference type="HOGENOM" id="CLU_1012563_0_0_1"/>
<evidence type="ECO:0000256" key="2">
    <source>
        <dbReference type="SAM" id="Phobius"/>
    </source>
</evidence>
<gene>
    <name evidence="4" type="ORF">M422DRAFT_780377</name>
</gene>